<feature type="compositionally biased region" description="Polar residues" evidence="1">
    <location>
        <begin position="302"/>
        <end position="326"/>
    </location>
</feature>
<feature type="transmembrane region" description="Helical" evidence="2">
    <location>
        <begin position="251"/>
        <end position="272"/>
    </location>
</feature>
<dbReference type="AlphaFoldDB" id="A0A9P7A3M5"/>
<evidence type="ECO:0000256" key="1">
    <source>
        <dbReference type="SAM" id="MobiDB-lite"/>
    </source>
</evidence>
<name>A0A9P7A3M5_9AGAM</name>
<dbReference type="EMBL" id="JABBWD010000004">
    <property type="protein sequence ID" value="KAG1781855.1"/>
    <property type="molecule type" value="Genomic_DNA"/>
</dbReference>
<keyword evidence="2" id="KW-0812">Transmembrane</keyword>
<feature type="region of interest" description="Disordered" evidence="1">
    <location>
        <begin position="282"/>
        <end position="326"/>
    </location>
</feature>
<evidence type="ECO:0000256" key="2">
    <source>
        <dbReference type="SAM" id="Phobius"/>
    </source>
</evidence>
<dbReference type="GO" id="GO:0016020">
    <property type="term" value="C:membrane"/>
    <property type="evidence" value="ECO:0007669"/>
    <property type="project" value="TreeGrafter"/>
</dbReference>
<feature type="transmembrane region" description="Helical" evidence="2">
    <location>
        <begin position="106"/>
        <end position="127"/>
    </location>
</feature>
<protein>
    <submittedName>
        <fullName evidence="3">DUF1295-domain-containing protein</fullName>
    </submittedName>
</protein>
<evidence type="ECO:0000313" key="4">
    <source>
        <dbReference type="Proteomes" id="UP000714275"/>
    </source>
</evidence>
<gene>
    <name evidence="3" type="ORF">EV702DRAFT_1238531</name>
</gene>
<accession>A0A9P7A3M5</accession>
<keyword evidence="2" id="KW-0472">Membrane</keyword>
<comment type="caution">
    <text evidence="3">The sequence shown here is derived from an EMBL/GenBank/DDBJ whole genome shotgun (WGS) entry which is preliminary data.</text>
</comment>
<dbReference type="Pfam" id="PF06966">
    <property type="entry name" value="DUF1295"/>
    <property type="match status" value="2"/>
</dbReference>
<feature type="transmembrane region" description="Helical" evidence="2">
    <location>
        <begin position="67"/>
        <end position="85"/>
    </location>
</feature>
<reference evidence="3" key="1">
    <citation type="journal article" date="2020" name="New Phytol.">
        <title>Comparative genomics reveals dynamic genome evolution in host specialist ectomycorrhizal fungi.</title>
        <authorList>
            <person name="Lofgren L.A."/>
            <person name="Nguyen N.H."/>
            <person name="Vilgalys R."/>
            <person name="Ruytinx J."/>
            <person name="Liao H.L."/>
            <person name="Branco S."/>
            <person name="Kuo A."/>
            <person name="LaButti K."/>
            <person name="Lipzen A."/>
            <person name="Andreopoulos W."/>
            <person name="Pangilinan J."/>
            <person name="Riley R."/>
            <person name="Hundley H."/>
            <person name="Na H."/>
            <person name="Barry K."/>
            <person name="Grigoriev I.V."/>
            <person name="Stajich J.E."/>
            <person name="Kennedy P.G."/>
        </authorList>
    </citation>
    <scope>NUCLEOTIDE SEQUENCE</scope>
    <source>
        <strain evidence="3">DOB743</strain>
    </source>
</reference>
<evidence type="ECO:0000313" key="3">
    <source>
        <dbReference type="EMBL" id="KAG1781855.1"/>
    </source>
</evidence>
<proteinExistence type="predicted"/>
<dbReference type="InterPro" id="IPR010721">
    <property type="entry name" value="UstE-like"/>
</dbReference>
<keyword evidence="2" id="KW-1133">Transmembrane helix</keyword>
<dbReference type="PANTHER" id="PTHR32251">
    <property type="entry name" value="3-OXO-5-ALPHA-STEROID 4-DEHYDROGENASE"/>
    <property type="match status" value="1"/>
</dbReference>
<dbReference type="Proteomes" id="UP000714275">
    <property type="component" value="Unassembled WGS sequence"/>
</dbReference>
<dbReference type="PANTHER" id="PTHR32251:SF15">
    <property type="entry name" value="3-OXO-5-ALPHA-STEROID 4-DEHYDROGENASE (DUF1295)"/>
    <property type="match status" value="1"/>
</dbReference>
<dbReference type="OrthoDB" id="67965at2759"/>
<feature type="transmembrane region" description="Helical" evidence="2">
    <location>
        <begin position="41"/>
        <end position="61"/>
    </location>
</feature>
<feature type="transmembrane region" description="Helical" evidence="2">
    <location>
        <begin position="224"/>
        <end position="245"/>
    </location>
</feature>
<keyword evidence="4" id="KW-1185">Reference proteome</keyword>
<sequence length="407" mass="44550">MAPVHVLDQYYLSITLLVTIAWQLIAFSVSWKFKTNKLTDFAGGVNFLILALMTLLLGNTYCGRNVAASYFVMIWAARLGGFLLLQVLTRGRDARFDGFRGHFGKILGFWIGQIVWVWVVSLPITILNSPSTAGPSPRTHVCNPDFGTSRDIAGVIVWGIGWMIEVVADLQKFLFKLTGPPPDVIMNVGFGPVFGDILGTPLTLESMSTFLLDFIPLLTKHRILCWWGIWIISISPATSGASGLSDSAKSAQFGAVVSPILTTTLLLFVSGIPPAERGMAQKFQKLSQDDKPTANTAKDDAGTTSTINAPPADSTSPVDVVNPTSHMNVSKSLPDLPPVPSPWVAYQEYIAHTSILVPVPPMLYIRTPRIIKETVLLDWPWYRRVDPLQSNQSSDEEQEEHAGDAVA</sequence>
<feature type="transmembrane region" description="Helical" evidence="2">
    <location>
        <begin position="12"/>
        <end position="29"/>
    </location>
</feature>
<feature type="compositionally biased region" description="Basic and acidic residues" evidence="1">
    <location>
        <begin position="287"/>
        <end position="301"/>
    </location>
</feature>
<organism evidence="3 4">
    <name type="scientific">Suillus placidus</name>
    <dbReference type="NCBI Taxonomy" id="48579"/>
    <lineage>
        <taxon>Eukaryota</taxon>
        <taxon>Fungi</taxon>
        <taxon>Dikarya</taxon>
        <taxon>Basidiomycota</taxon>
        <taxon>Agaricomycotina</taxon>
        <taxon>Agaricomycetes</taxon>
        <taxon>Agaricomycetidae</taxon>
        <taxon>Boletales</taxon>
        <taxon>Suillineae</taxon>
        <taxon>Suillaceae</taxon>
        <taxon>Suillus</taxon>
    </lineage>
</organism>